<dbReference type="AlphaFoldDB" id="A0A6S6SKV5"/>
<accession>A0A6S6SKV5</accession>
<gene>
    <name evidence="1" type="ORF">HELGO_WM20335</name>
</gene>
<name>A0A6S6SKV5_9BACT</name>
<sequence>MNIVKKILIKISKNIKKYLIYHIINDIII</sequence>
<organism evidence="1">
    <name type="scientific">uncultured Campylobacterales bacterium</name>
    <dbReference type="NCBI Taxonomy" id="352960"/>
    <lineage>
        <taxon>Bacteria</taxon>
        <taxon>Pseudomonadati</taxon>
        <taxon>Campylobacterota</taxon>
        <taxon>Epsilonproteobacteria</taxon>
        <taxon>Campylobacterales</taxon>
        <taxon>environmental samples</taxon>
    </lineage>
</organism>
<dbReference type="EMBL" id="CACVAW010000043">
    <property type="protein sequence ID" value="CAA6810848.1"/>
    <property type="molecule type" value="Genomic_DNA"/>
</dbReference>
<reference evidence="1" key="1">
    <citation type="submission" date="2020-01" db="EMBL/GenBank/DDBJ databases">
        <authorList>
            <person name="Meier V. D."/>
            <person name="Meier V D."/>
        </authorList>
    </citation>
    <scope>NUCLEOTIDE SEQUENCE</scope>
    <source>
        <strain evidence="1">HLG_WM_MAG_12</strain>
    </source>
</reference>
<proteinExistence type="predicted"/>
<evidence type="ECO:0000313" key="1">
    <source>
        <dbReference type="EMBL" id="CAA6810848.1"/>
    </source>
</evidence>
<protein>
    <submittedName>
        <fullName evidence="1">Uncharacterized protein</fullName>
    </submittedName>
</protein>